<evidence type="ECO:0000256" key="7">
    <source>
        <dbReference type="ARBA" id="ARBA00023136"/>
    </source>
</evidence>
<evidence type="ECO:0000256" key="1">
    <source>
        <dbReference type="ARBA" id="ARBA00004429"/>
    </source>
</evidence>
<feature type="transmembrane region" description="Helical" evidence="10">
    <location>
        <begin position="158"/>
        <end position="176"/>
    </location>
</feature>
<dbReference type="NCBIfam" id="NF008049">
    <property type="entry name" value="PRK10782.1"/>
    <property type="match status" value="1"/>
</dbReference>
<evidence type="ECO:0000259" key="11">
    <source>
        <dbReference type="PROSITE" id="PS50928"/>
    </source>
</evidence>
<evidence type="ECO:0000256" key="4">
    <source>
        <dbReference type="ARBA" id="ARBA00022475"/>
    </source>
</evidence>
<gene>
    <name evidence="12" type="primary">metI</name>
    <name evidence="12" type="ORF">NCTC1659_01282</name>
</gene>
<keyword evidence="3 10" id="KW-0813">Transport</keyword>
<keyword evidence="13" id="KW-1185">Reference proteome</keyword>
<evidence type="ECO:0000256" key="2">
    <source>
        <dbReference type="ARBA" id="ARBA00007069"/>
    </source>
</evidence>
<keyword evidence="7 10" id="KW-0472">Membrane</keyword>
<name>A0A1V4B2P6_9PAST</name>
<dbReference type="SUPFAM" id="SSF161098">
    <property type="entry name" value="MetI-like"/>
    <property type="match status" value="1"/>
</dbReference>
<evidence type="ECO:0000313" key="13">
    <source>
        <dbReference type="Proteomes" id="UP000254329"/>
    </source>
</evidence>
<dbReference type="RefSeq" id="WP_078218074.1">
    <property type="nucleotide sequence ID" value="NZ_MUXZ01000008.1"/>
</dbReference>
<feature type="transmembrane region" description="Helical" evidence="10">
    <location>
        <begin position="29"/>
        <end position="54"/>
    </location>
</feature>
<dbReference type="InterPro" id="IPR035906">
    <property type="entry name" value="MetI-like_sf"/>
</dbReference>
<comment type="subcellular location">
    <subcellularLocation>
        <location evidence="1">Cell inner membrane</location>
        <topology evidence="1">Multi-pass membrane protein</topology>
    </subcellularLocation>
    <subcellularLocation>
        <location evidence="10">Cell membrane</location>
        <topology evidence="10">Multi-pass membrane protein</topology>
    </subcellularLocation>
</comment>
<feature type="transmembrane region" description="Helical" evidence="10">
    <location>
        <begin position="196"/>
        <end position="215"/>
    </location>
</feature>
<dbReference type="AlphaFoldDB" id="A0A1V4B2P6"/>
<keyword evidence="4" id="KW-1003">Cell membrane</keyword>
<sequence>MLDNLLIAFHQQLTPEMWSKIAISTWETVYMTIASTFIAVVVGLPIGCATFLTGKKQILENSKANKIFNVIINIGRSIPYIILLLILIPVTSYIVGSSLGTNAAIVSLSVAAIPFFARLTSNALFEIPTGLTETAKALGATNWQIITKFYLPEALPSLINGITLTFVTLIGYTAMAGTQGGGGLGSLAINYGVHRGMGFITWISTIIIVLFVIISQKLGDDLAKKVDHR</sequence>
<dbReference type="PANTHER" id="PTHR30450:SF1">
    <property type="entry name" value="D-METHIONINE TRANSPORT SYSTEM PERMEASE PROTEIN METI-RELATED"/>
    <property type="match status" value="1"/>
</dbReference>
<reference evidence="12 13" key="1">
    <citation type="submission" date="2018-06" db="EMBL/GenBank/DDBJ databases">
        <authorList>
            <consortium name="Pathogen Informatics"/>
            <person name="Doyle S."/>
        </authorList>
    </citation>
    <scope>NUCLEOTIDE SEQUENCE [LARGE SCALE GENOMIC DNA]</scope>
    <source>
        <strain evidence="12 13">NCTC1659</strain>
    </source>
</reference>
<dbReference type="FunFam" id="1.10.3720.10:FF:000002">
    <property type="entry name" value="D-methionine ABC transporter permease MetI"/>
    <property type="match status" value="1"/>
</dbReference>
<evidence type="ECO:0000256" key="10">
    <source>
        <dbReference type="RuleBase" id="RU363032"/>
    </source>
</evidence>
<evidence type="ECO:0000256" key="8">
    <source>
        <dbReference type="ARBA" id="ARBA00057275"/>
    </source>
</evidence>
<dbReference type="GO" id="GO:0048473">
    <property type="term" value="P:D-methionine transmembrane transport"/>
    <property type="evidence" value="ECO:0007669"/>
    <property type="project" value="TreeGrafter"/>
</dbReference>
<keyword evidence="6 10" id="KW-1133">Transmembrane helix</keyword>
<feature type="transmembrane region" description="Helical" evidence="10">
    <location>
        <begin position="94"/>
        <end position="117"/>
    </location>
</feature>
<dbReference type="GO" id="GO:0005886">
    <property type="term" value="C:plasma membrane"/>
    <property type="evidence" value="ECO:0007669"/>
    <property type="project" value="UniProtKB-SubCell"/>
</dbReference>
<dbReference type="Gene3D" id="1.10.3720.10">
    <property type="entry name" value="MetI-like"/>
    <property type="match status" value="1"/>
</dbReference>
<keyword evidence="5 10" id="KW-0812">Transmembrane</keyword>
<evidence type="ECO:0000256" key="6">
    <source>
        <dbReference type="ARBA" id="ARBA00022989"/>
    </source>
</evidence>
<feature type="transmembrane region" description="Helical" evidence="10">
    <location>
        <begin position="66"/>
        <end position="88"/>
    </location>
</feature>
<protein>
    <recommendedName>
        <fullName evidence="9">Probable D-methionine transport system permease protein MetI</fullName>
    </recommendedName>
</protein>
<dbReference type="InterPro" id="IPR000515">
    <property type="entry name" value="MetI-like"/>
</dbReference>
<dbReference type="Proteomes" id="UP000254329">
    <property type="component" value="Unassembled WGS sequence"/>
</dbReference>
<dbReference type="CDD" id="cd06261">
    <property type="entry name" value="TM_PBP2"/>
    <property type="match status" value="1"/>
</dbReference>
<dbReference type="PANTHER" id="PTHR30450">
    <property type="entry name" value="ABC TRANSPORTER PERMEASE"/>
    <property type="match status" value="1"/>
</dbReference>
<proteinExistence type="inferred from homology"/>
<comment type="function">
    <text evidence="8">Part of the binding-protein-dependent transport system for D-methionine. Probably responsible for the translocation of the substrate across the membrane.</text>
</comment>
<evidence type="ECO:0000256" key="3">
    <source>
        <dbReference type="ARBA" id="ARBA00022448"/>
    </source>
</evidence>
<evidence type="ECO:0000256" key="9">
    <source>
        <dbReference type="ARBA" id="ARBA00068615"/>
    </source>
</evidence>
<dbReference type="InterPro" id="IPR051322">
    <property type="entry name" value="AA_ABC_Transporter_Permease"/>
</dbReference>
<dbReference type="Pfam" id="PF00528">
    <property type="entry name" value="BPD_transp_1"/>
    <property type="match status" value="1"/>
</dbReference>
<dbReference type="PROSITE" id="PS50928">
    <property type="entry name" value="ABC_TM1"/>
    <property type="match status" value="1"/>
</dbReference>
<evidence type="ECO:0000313" key="12">
    <source>
        <dbReference type="EMBL" id="STO60017.1"/>
    </source>
</evidence>
<comment type="similarity">
    <text evidence="2">Belongs to the binding-protein-dependent transport system permease family. CysTW subfamily.</text>
</comment>
<feature type="domain" description="ABC transmembrane type-1" evidence="11">
    <location>
        <begin position="25"/>
        <end position="218"/>
    </location>
</feature>
<accession>A0A1V4B2P6</accession>
<dbReference type="STRING" id="733.B0186_03865"/>
<organism evidence="12 13">
    <name type="scientific">Canicola haemoglobinophilus</name>
    <dbReference type="NCBI Taxonomy" id="733"/>
    <lineage>
        <taxon>Bacteria</taxon>
        <taxon>Pseudomonadati</taxon>
        <taxon>Pseudomonadota</taxon>
        <taxon>Gammaproteobacteria</taxon>
        <taxon>Pasteurellales</taxon>
        <taxon>Pasteurellaceae</taxon>
        <taxon>Canicola</taxon>
    </lineage>
</organism>
<dbReference type="EMBL" id="UGHF01000001">
    <property type="protein sequence ID" value="STO60017.1"/>
    <property type="molecule type" value="Genomic_DNA"/>
</dbReference>
<evidence type="ECO:0000256" key="5">
    <source>
        <dbReference type="ARBA" id="ARBA00022692"/>
    </source>
</evidence>